<protein>
    <submittedName>
        <fullName evidence="1">Uncharacterized protein</fullName>
    </submittedName>
</protein>
<organism evidence="1 2">
    <name type="scientific">Piloderma croceum (strain F 1598)</name>
    <dbReference type="NCBI Taxonomy" id="765440"/>
    <lineage>
        <taxon>Eukaryota</taxon>
        <taxon>Fungi</taxon>
        <taxon>Dikarya</taxon>
        <taxon>Basidiomycota</taxon>
        <taxon>Agaricomycotina</taxon>
        <taxon>Agaricomycetes</taxon>
        <taxon>Agaricomycetidae</taxon>
        <taxon>Atheliales</taxon>
        <taxon>Atheliaceae</taxon>
        <taxon>Piloderma</taxon>
    </lineage>
</organism>
<accession>A0A0C3BMN9</accession>
<dbReference type="AlphaFoldDB" id="A0A0C3BMN9"/>
<evidence type="ECO:0000313" key="1">
    <source>
        <dbReference type="EMBL" id="KIM87738.1"/>
    </source>
</evidence>
<sequence length="70" mass="7905">MELVVAAVLKNLNLPKDISLAAMEQLNGIIDENISHDAYTRTQRLVSPFRRYVDSDLTFSENMHINDGTV</sequence>
<dbReference type="InParanoid" id="A0A0C3BMN9"/>
<proteinExistence type="predicted"/>
<dbReference type="EMBL" id="KN832978">
    <property type="protein sequence ID" value="KIM87738.1"/>
    <property type="molecule type" value="Genomic_DNA"/>
</dbReference>
<gene>
    <name evidence="1" type="ORF">PILCRDRAFT_814447</name>
</gene>
<reference evidence="1 2" key="1">
    <citation type="submission" date="2014-04" db="EMBL/GenBank/DDBJ databases">
        <authorList>
            <consortium name="DOE Joint Genome Institute"/>
            <person name="Kuo A."/>
            <person name="Tarkka M."/>
            <person name="Buscot F."/>
            <person name="Kohler A."/>
            <person name="Nagy L.G."/>
            <person name="Floudas D."/>
            <person name="Copeland A."/>
            <person name="Barry K.W."/>
            <person name="Cichocki N."/>
            <person name="Veneault-Fourrey C."/>
            <person name="LaButti K."/>
            <person name="Lindquist E.A."/>
            <person name="Lipzen A."/>
            <person name="Lundell T."/>
            <person name="Morin E."/>
            <person name="Murat C."/>
            <person name="Sun H."/>
            <person name="Tunlid A."/>
            <person name="Henrissat B."/>
            <person name="Grigoriev I.V."/>
            <person name="Hibbett D.S."/>
            <person name="Martin F."/>
            <person name="Nordberg H.P."/>
            <person name="Cantor M.N."/>
            <person name="Hua S.X."/>
        </authorList>
    </citation>
    <scope>NUCLEOTIDE SEQUENCE [LARGE SCALE GENOMIC DNA]</scope>
    <source>
        <strain evidence="1 2">F 1598</strain>
    </source>
</reference>
<reference evidence="2" key="2">
    <citation type="submission" date="2015-01" db="EMBL/GenBank/DDBJ databases">
        <title>Evolutionary Origins and Diversification of the Mycorrhizal Mutualists.</title>
        <authorList>
            <consortium name="DOE Joint Genome Institute"/>
            <consortium name="Mycorrhizal Genomics Consortium"/>
            <person name="Kohler A."/>
            <person name="Kuo A."/>
            <person name="Nagy L.G."/>
            <person name="Floudas D."/>
            <person name="Copeland A."/>
            <person name="Barry K.W."/>
            <person name="Cichocki N."/>
            <person name="Veneault-Fourrey C."/>
            <person name="LaButti K."/>
            <person name="Lindquist E.A."/>
            <person name="Lipzen A."/>
            <person name="Lundell T."/>
            <person name="Morin E."/>
            <person name="Murat C."/>
            <person name="Riley R."/>
            <person name="Ohm R."/>
            <person name="Sun H."/>
            <person name="Tunlid A."/>
            <person name="Henrissat B."/>
            <person name="Grigoriev I.V."/>
            <person name="Hibbett D.S."/>
            <person name="Martin F."/>
        </authorList>
    </citation>
    <scope>NUCLEOTIDE SEQUENCE [LARGE SCALE GENOMIC DNA]</scope>
    <source>
        <strain evidence="2">F 1598</strain>
    </source>
</reference>
<dbReference type="HOGENOM" id="CLU_2758679_0_0_1"/>
<evidence type="ECO:0000313" key="2">
    <source>
        <dbReference type="Proteomes" id="UP000054166"/>
    </source>
</evidence>
<dbReference type="Proteomes" id="UP000054166">
    <property type="component" value="Unassembled WGS sequence"/>
</dbReference>
<name>A0A0C3BMN9_PILCF</name>
<keyword evidence="2" id="KW-1185">Reference proteome</keyword>